<organism evidence="2 3">
    <name type="scientific">Halorubrum alkaliphilum</name>
    <dbReference type="NCBI Taxonomy" id="261290"/>
    <lineage>
        <taxon>Archaea</taxon>
        <taxon>Methanobacteriati</taxon>
        <taxon>Methanobacteriota</taxon>
        <taxon>Stenosarchaea group</taxon>
        <taxon>Halobacteria</taxon>
        <taxon>Halobacteriales</taxon>
        <taxon>Haloferacaceae</taxon>
        <taxon>Halorubrum</taxon>
    </lineage>
</organism>
<dbReference type="RefSeq" id="WP_209484106.1">
    <property type="nucleotide sequence ID" value="NZ_JAGGKQ010000006.1"/>
</dbReference>
<accession>A0A8T4GFF5</accession>
<evidence type="ECO:0000313" key="3">
    <source>
        <dbReference type="Proteomes" id="UP000823588"/>
    </source>
</evidence>
<reference evidence="2" key="1">
    <citation type="submission" date="2021-03" db="EMBL/GenBank/DDBJ databases">
        <title>Genomic Encyclopedia of Type Strains, Phase IV (KMG-IV): sequencing the most valuable type-strain genomes for metagenomic binning, comparative biology and taxonomic classification.</title>
        <authorList>
            <person name="Goeker M."/>
        </authorList>
    </citation>
    <scope>NUCLEOTIDE SEQUENCE</scope>
    <source>
        <strain evidence="2">DSM 23564</strain>
    </source>
</reference>
<protein>
    <submittedName>
        <fullName evidence="2">Uncharacterized protein</fullName>
    </submittedName>
</protein>
<dbReference type="OrthoDB" id="319656at2157"/>
<dbReference type="EMBL" id="JAGGKQ010000006">
    <property type="protein sequence ID" value="MBP1922191.1"/>
    <property type="molecule type" value="Genomic_DNA"/>
</dbReference>
<keyword evidence="3" id="KW-1185">Reference proteome</keyword>
<feature type="region of interest" description="Disordered" evidence="1">
    <location>
        <begin position="1"/>
        <end position="36"/>
    </location>
</feature>
<gene>
    <name evidence="2" type="ORF">J2751_001197</name>
</gene>
<comment type="caution">
    <text evidence="2">The sequence shown here is derived from an EMBL/GenBank/DDBJ whole genome shotgun (WGS) entry which is preliminary data.</text>
</comment>
<proteinExistence type="predicted"/>
<evidence type="ECO:0000313" key="2">
    <source>
        <dbReference type="EMBL" id="MBP1922191.1"/>
    </source>
</evidence>
<dbReference type="AlphaFoldDB" id="A0A8T4GFF5"/>
<dbReference type="Proteomes" id="UP000823588">
    <property type="component" value="Unassembled WGS sequence"/>
</dbReference>
<sequence length="270" mass="30354">MPSNPERLGKSHEKLTRDLLNGRDAQPDTREQLEYLDADSRERVRIGSEKAVSFIREHTPFEIVAAFEEGDAKKPDPDDDVDVVVEGANGESKGYSLKLTSDTAINVRNTLASKMAEDIFERPLDELFDEEEYATYGSVTAQFVDEAISSSEMASQIIPIFAKKFTEFRDRDEATLRANLLRDVRLESNTVACKVTAAGNFYGFASMDRAPLRKFKDGEGSLEIYTKESNNTSIFFDVDGESAFRIDMYGQYAGSTRKPRIKTVYRVTFG</sequence>
<feature type="compositionally biased region" description="Basic and acidic residues" evidence="1">
    <location>
        <begin position="7"/>
        <end position="36"/>
    </location>
</feature>
<name>A0A8T4GFF5_9EURY</name>
<evidence type="ECO:0000256" key="1">
    <source>
        <dbReference type="SAM" id="MobiDB-lite"/>
    </source>
</evidence>